<dbReference type="AlphaFoldDB" id="A0A2I0UH52"/>
<sequence>MYSKNFLDCLCPTVLGEEWIESSPREKDLGVLVDEKLNISQQCTLAAQKSNHILDCNKGSVTSRAREVILPLYSALMRPHLEFCIQFWGPQCKKEMDQLKQVQRKSTKMIREL</sequence>
<dbReference type="Proteomes" id="UP000233556">
    <property type="component" value="Unassembled WGS sequence"/>
</dbReference>
<gene>
    <name evidence="1" type="ORF">llap_4304</name>
</gene>
<evidence type="ECO:0000313" key="2">
    <source>
        <dbReference type="Proteomes" id="UP000233556"/>
    </source>
</evidence>
<reference evidence="2" key="1">
    <citation type="submission" date="2017-11" db="EMBL/GenBank/DDBJ databases">
        <authorList>
            <person name="Lima N.C."/>
            <person name="Parody-Merino A.M."/>
            <person name="Battley P.F."/>
            <person name="Fidler A.E."/>
            <person name="Prosdocimi F."/>
        </authorList>
    </citation>
    <scope>NUCLEOTIDE SEQUENCE [LARGE SCALE GENOMIC DNA]</scope>
</reference>
<accession>A0A2I0UH52</accession>
<reference evidence="2" key="2">
    <citation type="submission" date="2017-12" db="EMBL/GenBank/DDBJ databases">
        <title>Genome sequence of the Bar-tailed Godwit (Limosa lapponica baueri).</title>
        <authorList>
            <person name="Lima N.C.B."/>
            <person name="Parody-Merino A.M."/>
            <person name="Battley P.F."/>
            <person name="Fidler A.E."/>
            <person name="Prosdocimi F."/>
        </authorList>
    </citation>
    <scope>NUCLEOTIDE SEQUENCE [LARGE SCALE GENOMIC DNA]</scope>
</reference>
<dbReference type="EMBL" id="KZ505763">
    <property type="protein sequence ID" value="PKU45360.1"/>
    <property type="molecule type" value="Genomic_DNA"/>
</dbReference>
<name>A0A2I0UH52_LIMLA</name>
<protein>
    <submittedName>
        <fullName evidence="1">Uncharacterized protein</fullName>
    </submittedName>
</protein>
<proteinExistence type="predicted"/>
<dbReference type="OrthoDB" id="8939918at2759"/>
<evidence type="ECO:0000313" key="1">
    <source>
        <dbReference type="EMBL" id="PKU45360.1"/>
    </source>
</evidence>
<organism evidence="1 2">
    <name type="scientific">Limosa lapponica baueri</name>
    <dbReference type="NCBI Taxonomy" id="1758121"/>
    <lineage>
        <taxon>Eukaryota</taxon>
        <taxon>Metazoa</taxon>
        <taxon>Chordata</taxon>
        <taxon>Craniata</taxon>
        <taxon>Vertebrata</taxon>
        <taxon>Euteleostomi</taxon>
        <taxon>Archelosauria</taxon>
        <taxon>Archosauria</taxon>
        <taxon>Dinosauria</taxon>
        <taxon>Saurischia</taxon>
        <taxon>Theropoda</taxon>
        <taxon>Coelurosauria</taxon>
        <taxon>Aves</taxon>
        <taxon>Neognathae</taxon>
        <taxon>Neoaves</taxon>
        <taxon>Charadriiformes</taxon>
        <taxon>Scolopacidae</taxon>
        <taxon>Limosa</taxon>
    </lineage>
</organism>
<keyword evidence="2" id="KW-1185">Reference proteome</keyword>
<dbReference type="PANTHER" id="PTHR33332">
    <property type="entry name" value="REVERSE TRANSCRIPTASE DOMAIN-CONTAINING PROTEIN"/>
    <property type="match status" value="1"/>
</dbReference>